<dbReference type="RefSeq" id="WP_080326135.1">
    <property type="nucleotide sequence ID" value="NZ_FQYW01000020.1"/>
</dbReference>
<gene>
    <name evidence="1" type="ORF">SAMN02745671_02240</name>
</gene>
<proteinExistence type="predicted"/>
<dbReference type="EMBL" id="FQYW01000020">
    <property type="protein sequence ID" value="SHI96045.1"/>
    <property type="molecule type" value="Genomic_DNA"/>
</dbReference>
<dbReference type="AlphaFoldDB" id="A0A1M6FEG2"/>
<accession>A0A1M6FEG2</accession>
<protein>
    <submittedName>
        <fullName evidence="1">Capsule polysaccharide biosynthesis protein</fullName>
    </submittedName>
</protein>
<dbReference type="GO" id="GO:0015774">
    <property type="term" value="P:polysaccharide transport"/>
    <property type="evidence" value="ECO:0007669"/>
    <property type="project" value="InterPro"/>
</dbReference>
<reference evidence="1 2" key="1">
    <citation type="submission" date="2016-11" db="EMBL/GenBank/DDBJ databases">
        <authorList>
            <person name="Jaros S."/>
            <person name="Januszkiewicz K."/>
            <person name="Wedrychowicz H."/>
        </authorList>
    </citation>
    <scope>NUCLEOTIDE SEQUENCE [LARGE SCALE GENOMIC DNA]</scope>
    <source>
        <strain evidence="1 2">DSM 3074</strain>
    </source>
</reference>
<evidence type="ECO:0000313" key="1">
    <source>
        <dbReference type="EMBL" id="SHI96045.1"/>
    </source>
</evidence>
<name>A0A1M6FEG2_9FIRM</name>
<organism evidence="1 2">
    <name type="scientific">Anaerovibrio lipolyticus DSM 3074</name>
    <dbReference type="NCBI Taxonomy" id="1120997"/>
    <lineage>
        <taxon>Bacteria</taxon>
        <taxon>Bacillati</taxon>
        <taxon>Bacillota</taxon>
        <taxon>Negativicutes</taxon>
        <taxon>Selenomonadales</taxon>
        <taxon>Selenomonadaceae</taxon>
        <taxon>Anaerovibrio</taxon>
    </lineage>
</organism>
<dbReference type="Proteomes" id="UP000191240">
    <property type="component" value="Unassembled WGS sequence"/>
</dbReference>
<dbReference type="Pfam" id="PF05159">
    <property type="entry name" value="Capsule_synth"/>
    <property type="match status" value="1"/>
</dbReference>
<dbReference type="InterPro" id="IPR007833">
    <property type="entry name" value="Capsule_polysaccharide_synth"/>
</dbReference>
<dbReference type="GO" id="GO:0000271">
    <property type="term" value="P:polysaccharide biosynthetic process"/>
    <property type="evidence" value="ECO:0007669"/>
    <property type="project" value="InterPro"/>
</dbReference>
<evidence type="ECO:0000313" key="2">
    <source>
        <dbReference type="Proteomes" id="UP000191240"/>
    </source>
</evidence>
<dbReference type="OrthoDB" id="5448633at2"/>
<sequence>MAVLQLSIILYYDTLKILKSGLDRGPIIVISKKNWRSHMNVLVEFGTGAEDFDDEVYTELLDLLHVQTCVLNYHNEDLLSSSKINKHVTQAFCALPFFYGDYSDAIAEIGEGEPVDDKLLHQLSPYENEIIALLLRWSSSGYTDIWHEYYNHIRFWNHVLDKYKIDVYFTTEVVHQGYNFILYLLCKIKGIKYFSTQRAGFPDRLHIVVDVHDQLPFFKNEFISNFDAYKNTNIDKIDLRPDILEVYEFYTGNKNRTPSYMKNRKAPKRRTWAIWLYDNVFVAKWLFDVYVNNNFFGKRIRDLYRRAKFLLGMGIRFFSFDSKTNELFIKSVVTSSIFREVATYFSYYQSKAISADYSLNYIYVPLHYQPEATSNPLGGRFVDQVMMIKTMSYYLPEGWLIYIKEHPNFNNNLGLHNPHRASWRTKTFYDELDSLTNVRFIDLNEDTYKLIDNSKAVAVITGTAGMEAITVHKPCLMFGYSYLQYAPNVFTIRNNDDCKMAMNQLEKGIDNKDIDKKIKVYFKTLENYFFEGRIVWWDVMHRPNISQFREKSKRNIVNAYIKEIKRVLGDEVIKKTT</sequence>